<feature type="compositionally biased region" description="Polar residues" evidence="1">
    <location>
        <begin position="365"/>
        <end position="382"/>
    </location>
</feature>
<evidence type="ECO:0000259" key="2">
    <source>
        <dbReference type="Pfam" id="PF04601"/>
    </source>
</evidence>
<proteinExistence type="predicted"/>
<accession>A0AAV1QQ28</accession>
<name>A0AAV1QQ28_9ROSI</name>
<reference evidence="4 5" key="1">
    <citation type="submission" date="2024-01" db="EMBL/GenBank/DDBJ databases">
        <authorList>
            <person name="Waweru B."/>
        </authorList>
    </citation>
    <scope>NUCLEOTIDE SEQUENCE [LARGE SCALE GENOMIC DNA]</scope>
</reference>
<dbReference type="Gene3D" id="2.80.10.50">
    <property type="match status" value="2"/>
</dbReference>
<dbReference type="EMBL" id="CAWUPB010000058">
    <property type="protein sequence ID" value="CAK7323074.1"/>
    <property type="molecule type" value="Genomic_DNA"/>
</dbReference>
<dbReference type="PANTHER" id="PTHR31205">
    <property type="entry name" value="ACTIN CROSS-LINKING PROTEIN (DUF569)"/>
    <property type="match status" value="1"/>
</dbReference>
<protein>
    <recommendedName>
        <fullName evidence="6">DUF569 domain-containing protein</fullName>
    </recommendedName>
</protein>
<dbReference type="InterPro" id="IPR054726">
    <property type="entry name" value="Ubiq_DUF569-assoc"/>
</dbReference>
<dbReference type="Proteomes" id="UP001314170">
    <property type="component" value="Unassembled WGS sequence"/>
</dbReference>
<dbReference type="CDD" id="cd23340">
    <property type="entry name" value="beta-trefoil_FSCN_ACP-like"/>
    <property type="match status" value="2"/>
</dbReference>
<feature type="compositionally biased region" description="Pro residues" evidence="1">
    <location>
        <begin position="343"/>
        <end position="353"/>
    </location>
</feature>
<organism evidence="4 5">
    <name type="scientific">Dovyalis caffra</name>
    <dbReference type="NCBI Taxonomy" id="77055"/>
    <lineage>
        <taxon>Eukaryota</taxon>
        <taxon>Viridiplantae</taxon>
        <taxon>Streptophyta</taxon>
        <taxon>Embryophyta</taxon>
        <taxon>Tracheophyta</taxon>
        <taxon>Spermatophyta</taxon>
        <taxon>Magnoliopsida</taxon>
        <taxon>eudicotyledons</taxon>
        <taxon>Gunneridae</taxon>
        <taxon>Pentapetalae</taxon>
        <taxon>rosids</taxon>
        <taxon>fabids</taxon>
        <taxon>Malpighiales</taxon>
        <taxon>Salicaceae</taxon>
        <taxon>Flacourtieae</taxon>
        <taxon>Dovyalis</taxon>
    </lineage>
</organism>
<dbReference type="PANTHER" id="PTHR31205:SF77">
    <property type="entry name" value="CROSS-LINKING PROTEIN, PUTATIVE (DUF569)-RELATED"/>
    <property type="match status" value="1"/>
</dbReference>
<dbReference type="SUPFAM" id="SSF50405">
    <property type="entry name" value="Actin-crosslinking proteins"/>
    <property type="match status" value="2"/>
</dbReference>
<evidence type="ECO:0000259" key="3">
    <source>
        <dbReference type="Pfam" id="PF22932"/>
    </source>
</evidence>
<dbReference type="AlphaFoldDB" id="A0AAV1QQ28"/>
<evidence type="ECO:0000256" key="1">
    <source>
        <dbReference type="SAM" id="MobiDB-lite"/>
    </source>
</evidence>
<dbReference type="InterPro" id="IPR008999">
    <property type="entry name" value="Actin-crosslinking"/>
</dbReference>
<evidence type="ECO:0008006" key="6">
    <source>
        <dbReference type="Google" id="ProtNLM"/>
    </source>
</evidence>
<dbReference type="Pfam" id="PF04601">
    <property type="entry name" value="DUF569"/>
    <property type="match status" value="2"/>
</dbReference>
<comment type="caution">
    <text evidence="4">The sequence shown here is derived from an EMBL/GenBank/DDBJ whole genome shotgun (WGS) entry which is preliminary data.</text>
</comment>
<gene>
    <name evidence="4" type="ORF">DCAF_LOCUS690</name>
</gene>
<evidence type="ECO:0000313" key="4">
    <source>
        <dbReference type="EMBL" id="CAK7323074.1"/>
    </source>
</evidence>
<feature type="domain" description="DUF569" evidence="2">
    <location>
        <begin position="1"/>
        <end position="143"/>
    </location>
</feature>
<dbReference type="InterPro" id="IPR007679">
    <property type="entry name" value="DUF569"/>
</dbReference>
<evidence type="ECO:0000313" key="5">
    <source>
        <dbReference type="Proteomes" id="UP001314170"/>
    </source>
</evidence>
<feature type="domain" description="DUF569" evidence="2">
    <location>
        <begin position="190"/>
        <end position="331"/>
    </location>
</feature>
<dbReference type="FunFam" id="2.80.10.50:FF:000067">
    <property type="entry name" value="BnaC05g19630D protein"/>
    <property type="match status" value="2"/>
</dbReference>
<feature type="region of interest" description="Disordered" evidence="1">
    <location>
        <begin position="341"/>
        <end position="393"/>
    </location>
</feature>
<dbReference type="Pfam" id="PF22932">
    <property type="entry name" value="Ubiq_DUF_assoc"/>
    <property type="match status" value="1"/>
</dbReference>
<keyword evidence="5" id="KW-1185">Reference proteome</keyword>
<sequence>MEFFNQAKAVRLKSHHDKYLVADEDEETVRQSRNGSSRRARWTVEFIEGNNHHIRLKSCYGKYLTALEEPFLLGMAGKKVIQDMPVSVKDAAIDWEPRTEGFRVKLKTRGGKFLRANGSMPPWRNSVTHDIPHRTATQDWILWEVDVMDIIENNLQLQDHISPPSSFSSSFGSQLPSSLSSDAGSHLSAMEVFEKAKSVRLRSHHDKYLFADDDKETVGQERNGTIRNTKWTVEIVGNCNVIRLKSCFGKYLTASNMPFLLGMAGKKVLQTLPAGRLDSSVEWEPIREGIQVRFRTRYGQYLRANGGVPPWRNHVTHDIPHRTATQDWILWNVDVVEIRVPDPKPPPPPPLPLPSDNIETVPDSEPNSPASYISTVSPGLTRQESDDSLEGSPVKNEGRVIRYIVAMKEDIDADNVDENKELCFSFKGNVVEELKNKLEEETGLTDIQVCSRNPLNGMFYPLRLHLPPNNTEMHVVVVPSSRRD</sequence>
<feature type="domain" description="DUF569" evidence="3">
    <location>
        <begin position="398"/>
        <end position="478"/>
    </location>
</feature>